<dbReference type="AlphaFoldDB" id="A0A5A8F5E5"/>
<protein>
    <submittedName>
        <fullName evidence="2">HNH endonuclease</fullName>
    </submittedName>
</protein>
<dbReference type="EMBL" id="VFJB01000005">
    <property type="protein sequence ID" value="KAA0258265.1"/>
    <property type="molecule type" value="Genomic_DNA"/>
</dbReference>
<keyword evidence="2" id="KW-0378">Hydrolase</keyword>
<sequence length="106" mass="12582">MDNNFFIIEVDEKFVKKEKEKARQLRKKQWWKNKIAKGICHYCGKKVDPKELTMDHIVPIIRGGKSTKGNVVPACKECNNKKKYMLPIEWDEYLKKLKNNGEIDDR</sequence>
<dbReference type="GO" id="GO:0008270">
    <property type="term" value="F:zinc ion binding"/>
    <property type="evidence" value="ECO:0007669"/>
    <property type="project" value="InterPro"/>
</dbReference>
<comment type="caution">
    <text evidence="2">The sequence shown here is derived from an EMBL/GenBank/DDBJ whole genome shotgun (WGS) entry which is preliminary data.</text>
</comment>
<dbReference type="InterPro" id="IPR002711">
    <property type="entry name" value="HNH"/>
</dbReference>
<dbReference type="GO" id="GO:0003676">
    <property type="term" value="F:nucleic acid binding"/>
    <property type="evidence" value="ECO:0007669"/>
    <property type="project" value="InterPro"/>
</dbReference>
<dbReference type="PANTHER" id="PTHR33877">
    <property type="entry name" value="SLL1193 PROTEIN"/>
    <property type="match status" value="1"/>
</dbReference>
<dbReference type="CDD" id="cd00085">
    <property type="entry name" value="HNHc"/>
    <property type="match status" value="1"/>
</dbReference>
<keyword evidence="2" id="KW-0540">Nuclease</keyword>
<proteinExistence type="predicted"/>
<dbReference type="Proteomes" id="UP000322876">
    <property type="component" value="Unassembled WGS sequence"/>
</dbReference>
<dbReference type="SMART" id="SM00507">
    <property type="entry name" value="HNHc"/>
    <property type="match status" value="1"/>
</dbReference>
<accession>A0A5A8F5E5</accession>
<dbReference type="GO" id="GO:0004519">
    <property type="term" value="F:endonuclease activity"/>
    <property type="evidence" value="ECO:0007669"/>
    <property type="project" value="UniProtKB-KW"/>
</dbReference>
<evidence type="ECO:0000313" key="2">
    <source>
        <dbReference type="EMBL" id="KAA0258265.1"/>
    </source>
</evidence>
<dbReference type="RefSeq" id="WP_149266583.1">
    <property type="nucleotide sequence ID" value="NZ_VFJB01000005.1"/>
</dbReference>
<gene>
    <name evidence="2" type="ORF">FHQ18_07090</name>
</gene>
<dbReference type="OrthoDB" id="9802901at2"/>
<evidence type="ECO:0000313" key="3">
    <source>
        <dbReference type="Proteomes" id="UP000322876"/>
    </source>
</evidence>
<dbReference type="InterPro" id="IPR052892">
    <property type="entry name" value="NA-targeting_endonuclease"/>
</dbReference>
<feature type="domain" description="HNH nuclease" evidence="1">
    <location>
        <begin position="29"/>
        <end position="80"/>
    </location>
</feature>
<organism evidence="2 3">
    <name type="scientific">Deferribacter autotrophicus</name>
    <dbReference type="NCBI Taxonomy" id="500465"/>
    <lineage>
        <taxon>Bacteria</taxon>
        <taxon>Pseudomonadati</taxon>
        <taxon>Deferribacterota</taxon>
        <taxon>Deferribacteres</taxon>
        <taxon>Deferribacterales</taxon>
        <taxon>Deferribacteraceae</taxon>
        <taxon>Deferribacter</taxon>
    </lineage>
</organism>
<keyword evidence="2" id="KW-0255">Endonuclease</keyword>
<dbReference type="Pfam" id="PF01844">
    <property type="entry name" value="HNH"/>
    <property type="match status" value="1"/>
</dbReference>
<dbReference type="InterPro" id="IPR003615">
    <property type="entry name" value="HNH_nuc"/>
</dbReference>
<dbReference type="PANTHER" id="PTHR33877:SF1">
    <property type="entry name" value="TYPE IV METHYL-DIRECTED RESTRICTION ENZYME ECOKMCRA"/>
    <property type="match status" value="1"/>
</dbReference>
<reference evidence="2 3" key="1">
    <citation type="submission" date="2019-06" db="EMBL/GenBank/DDBJ databases">
        <title>Genomic insights into carbon and energy metabolism of Deferribacter autotrophicus revealed new metabolic traits in the phylum Deferribacteres.</title>
        <authorList>
            <person name="Slobodkin A.I."/>
            <person name="Slobodkina G.B."/>
            <person name="Allioux M."/>
            <person name="Alain K."/>
            <person name="Jebbar M."/>
            <person name="Shadrin V."/>
            <person name="Kublanov I.V."/>
            <person name="Toshchakov S.V."/>
            <person name="Bonch-Osmolovskaya E.A."/>
        </authorList>
    </citation>
    <scope>NUCLEOTIDE SEQUENCE [LARGE SCALE GENOMIC DNA]</scope>
    <source>
        <strain evidence="2 3">SL50</strain>
    </source>
</reference>
<keyword evidence="3" id="KW-1185">Reference proteome</keyword>
<evidence type="ECO:0000259" key="1">
    <source>
        <dbReference type="SMART" id="SM00507"/>
    </source>
</evidence>
<name>A0A5A8F5E5_9BACT</name>
<dbReference type="Gene3D" id="1.10.30.50">
    <property type="match status" value="1"/>
</dbReference>